<keyword evidence="6" id="KW-0539">Nucleus</keyword>
<feature type="transmembrane region" description="Helical" evidence="7">
    <location>
        <begin position="7"/>
        <end position="27"/>
    </location>
</feature>
<comment type="subcellular location">
    <subcellularLocation>
        <location evidence="2">Cytoplasm</location>
    </subcellularLocation>
    <subcellularLocation>
        <location evidence="1">Nucleus</location>
    </subcellularLocation>
</comment>
<keyword evidence="7" id="KW-0812">Transmembrane</keyword>
<dbReference type="HOGENOM" id="CLU_1051102_0_0_1"/>
<dbReference type="InterPro" id="IPR036322">
    <property type="entry name" value="WD40_repeat_dom_sf"/>
</dbReference>
<evidence type="ECO:0000313" key="8">
    <source>
        <dbReference type="EnsemblPlants" id="Bra040945.1-P"/>
    </source>
</evidence>
<protein>
    <submittedName>
        <fullName evidence="8">Uncharacterized protein</fullName>
    </submittedName>
</protein>
<dbReference type="SUPFAM" id="SSF50978">
    <property type="entry name" value="WD40 repeat-like"/>
    <property type="match status" value="1"/>
</dbReference>
<evidence type="ECO:0000313" key="9">
    <source>
        <dbReference type="Proteomes" id="UP000011750"/>
    </source>
</evidence>
<evidence type="ECO:0000256" key="4">
    <source>
        <dbReference type="ARBA" id="ARBA00022574"/>
    </source>
</evidence>
<proteinExistence type="predicted"/>
<keyword evidence="7" id="KW-0472">Membrane</keyword>
<dbReference type="Gene3D" id="2.130.10.10">
    <property type="entry name" value="YVTN repeat-like/Quinoprotein amine dehydrogenase"/>
    <property type="match status" value="1"/>
</dbReference>
<dbReference type="GO" id="GO:0002098">
    <property type="term" value="P:tRNA wobble uridine modification"/>
    <property type="evidence" value="ECO:0007669"/>
    <property type="project" value="InterPro"/>
</dbReference>
<dbReference type="InParanoid" id="M4FIL6"/>
<evidence type="ECO:0000256" key="6">
    <source>
        <dbReference type="ARBA" id="ARBA00023242"/>
    </source>
</evidence>
<dbReference type="InterPro" id="IPR037289">
    <property type="entry name" value="Elp2"/>
</dbReference>
<dbReference type="STRING" id="51351.M4FIL6"/>
<dbReference type="eggNOG" id="KOG1063">
    <property type="taxonomic scope" value="Eukaryota"/>
</dbReference>
<evidence type="ECO:0000256" key="1">
    <source>
        <dbReference type="ARBA" id="ARBA00004123"/>
    </source>
</evidence>
<evidence type="ECO:0000256" key="7">
    <source>
        <dbReference type="SAM" id="Phobius"/>
    </source>
</evidence>
<dbReference type="Proteomes" id="UP000011750">
    <property type="component" value="Unassembled WGS sequence"/>
</dbReference>
<accession>M4FIL6</accession>
<dbReference type="GO" id="GO:0005737">
    <property type="term" value="C:cytoplasm"/>
    <property type="evidence" value="ECO:0007669"/>
    <property type="project" value="UniProtKB-SubCell"/>
</dbReference>
<dbReference type="InterPro" id="IPR015943">
    <property type="entry name" value="WD40/YVTN_repeat-like_dom_sf"/>
</dbReference>
<dbReference type="Gramene" id="Bra040945.1">
    <property type="protein sequence ID" value="Bra040945.1-P"/>
    <property type="gene ID" value="Bra040945"/>
</dbReference>
<dbReference type="PANTHER" id="PTHR44111:SF1">
    <property type="entry name" value="ELONGATOR COMPLEX PROTEIN 2"/>
    <property type="match status" value="1"/>
</dbReference>
<keyword evidence="7" id="KW-1133">Transmembrane helix</keyword>
<evidence type="ECO:0000256" key="2">
    <source>
        <dbReference type="ARBA" id="ARBA00004496"/>
    </source>
</evidence>
<dbReference type="EnsemblPlants" id="Bra040945.1">
    <property type="protein sequence ID" value="Bra040945.1-P"/>
    <property type="gene ID" value="Bra040945"/>
</dbReference>
<keyword evidence="3" id="KW-0963">Cytoplasm</keyword>
<keyword evidence="5" id="KW-0677">Repeat</keyword>
<organism evidence="8 9">
    <name type="scientific">Brassica campestris</name>
    <name type="common">Field mustard</name>
    <dbReference type="NCBI Taxonomy" id="3711"/>
    <lineage>
        <taxon>Eukaryota</taxon>
        <taxon>Viridiplantae</taxon>
        <taxon>Streptophyta</taxon>
        <taxon>Embryophyta</taxon>
        <taxon>Tracheophyta</taxon>
        <taxon>Spermatophyta</taxon>
        <taxon>Magnoliopsida</taxon>
        <taxon>eudicotyledons</taxon>
        <taxon>Gunneridae</taxon>
        <taxon>Pentapetalae</taxon>
        <taxon>rosids</taxon>
        <taxon>malvids</taxon>
        <taxon>Brassicales</taxon>
        <taxon>Brassicaceae</taxon>
        <taxon>Brassiceae</taxon>
        <taxon>Brassica</taxon>
    </lineage>
</organism>
<reference evidence="8" key="3">
    <citation type="submission" date="2023-03" db="UniProtKB">
        <authorList>
            <consortium name="EnsemblPlants"/>
        </authorList>
    </citation>
    <scope>IDENTIFICATION</scope>
    <source>
        <strain evidence="8">cv. Chiifu-401-42</strain>
    </source>
</reference>
<reference evidence="9" key="2">
    <citation type="journal article" date="2018" name="Hortic Res">
        <title>Improved Brassica rapa reference genome by single-molecule sequencing and chromosome conformation capture technologies.</title>
        <authorList>
            <person name="Zhang L."/>
            <person name="Cai X."/>
            <person name="Wu J."/>
            <person name="Liu M."/>
            <person name="Grob S."/>
            <person name="Cheng F."/>
            <person name="Liang J."/>
            <person name="Cai C."/>
            <person name="Liu Z."/>
            <person name="Liu B."/>
            <person name="Wang F."/>
            <person name="Li S."/>
            <person name="Liu F."/>
            <person name="Li X."/>
            <person name="Cheng L."/>
            <person name="Yang W."/>
            <person name="Li M.H."/>
            <person name="Grossniklaus U."/>
            <person name="Zheng H."/>
            <person name="Wang X."/>
        </authorList>
    </citation>
    <scope>NUCLEOTIDE SEQUENCE [LARGE SCALE GENOMIC DNA]</scope>
    <source>
        <strain evidence="9">cv. Chiifu-401-42</strain>
    </source>
</reference>
<keyword evidence="9" id="KW-1185">Reference proteome</keyword>
<evidence type="ECO:0000256" key="5">
    <source>
        <dbReference type="ARBA" id="ARBA00022737"/>
    </source>
</evidence>
<sequence>MKQRMSIGMNWLVLKFTVMTLIVWLWFKAQFASMAEIWRWEVWTWKAVGHSQVTSQFSLSKEQRFSLEYCPLSLCLSLSSLINSDKTMARLVTNSWQKAEAQKSIIWACSWRPFGHQFEPSSRDKTLKIWPFEKDARVKQVLSLPQFGSSVTAVAWTRLDHKEKSRVHSIWDGGPSMGGWHMEAITISQLESDTTSLMDTENGSNQTDYFHDQKRRRRKVLGNWDAKKAGQTAVEHKRLENQRKVRQQQQLWPMKRLAWRTTENS</sequence>
<name>M4FIL6_BRACM</name>
<reference evidence="9" key="1">
    <citation type="journal article" date="2011" name="Nat. Genet.">
        <title>The genome of the mesopolyploid crop species Brassica rapa.</title>
        <authorList>
            <consortium name="Brassica rapa Genome Sequencing Project Consortium"/>
            <person name="Wang X."/>
            <person name="Wang H."/>
            <person name="Wang J."/>
            <person name="Sun R."/>
            <person name="Wu J."/>
            <person name="Liu S."/>
            <person name="Bai Y."/>
            <person name="Mun J.H."/>
            <person name="Bancroft I."/>
            <person name="Cheng F."/>
            <person name="Huang S."/>
            <person name="Li X."/>
            <person name="Hua W."/>
            <person name="Wang J."/>
            <person name="Wang X."/>
            <person name="Freeling M."/>
            <person name="Pires J.C."/>
            <person name="Paterson A.H."/>
            <person name="Chalhoub B."/>
            <person name="Wang B."/>
            <person name="Hayward A."/>
            <person name="Sharpe A.G."/>
            <person name="Park B.S."/>
            <person name="Weisshaar B."/>
            <person name="Liu B."/>
            <person name="Li B."/>
            <person name="Liu B."/>
            <person name="Tong C."/>
            <person name="Song C."/>
            <person name="Duran C."/>
            <person name="Peng C."/>
            <person name="Geng C."/>
            <person name="Koh C."/>
            <person name="Lin C."/>
            <person name="Edwards D."/>
            <person name="Mu D."/>
            <person name="Shen D."/>
            <person name="Soumpourou E."/>
            <person name="Li F."/>
            <person name="Fraser F."/>
            <person name="Conant G."/>
            <person name="Lassalle G."/>
            <person name="King G.J."/>
            <person name="Bonnema G."/>
            <person name="Tang H."/>
            <person name="Wang H."/>
            <person name="Belcram H."/>
            <person name="Zhou H."/>
            <person name="Hirakawa H."/>
            <person name="Abe H."/>
            <person name="Guo H."/>
            <person name="Wang H."/>
            <person name="Jin H."/>
            <person name="Parkin I.A."/>
            <person name="Batley J."/>
            <person name="Kim J.S."/>
            <person name="Just J."/>
            <person name="Li J."/>
            <person name="Xu J."/>
            <person name="Deng J."/>
            <person name="Kim J.A."/>
            <person name="Li J."/>
            <person name="Yu J."/>
            <person name="Meng J."/>
            <person name="Wang J."/>
            <person name="Min J."/>
            <person name="Poulain J."/>
            <person name="Wang J."/>
            <person name="Hatakeyama K."/>
            <person name="Wu K."/>
            <person name="Wang L."/>
            <person name="Fang L."/>
            <person name="Trick M."/>
            <person name="Links M.G."/>
            <person name="Zhao M."/>
            <person name="Jin M."/>
            <person name="Ramchiary N."/>
            <person name="Drou N."/>
            <person name="Berkman P.J."/>
            <person name="Cai Q."/>
            <person name="Huang Q."/>
            <person name="Li R."/>
            <person name="Tabata S."/>
            <person name="Cheng S."/>
            <person name="Zhang S."/>
            <person name="Zhang S."/>
            <person name="Huang S."/>
            <person name="Sato S."/>
            <person name="Sun S."/>
            <person name="Kwon S.J."/>
            <person name="Choi S.R."/>
            <person name="Lee T.H."/>
            <person name="Fan W."/>
            <person name="Zhao X."/>
            <person name="Tan X."/>
            <person name="Xu X."/>
            <person name="Wang Y."/>
            <person name="Qiu Y."/>
            <person name="Yin Y."/>
            <person name="Li Y."/>
            <person name="Du Y."/>
            <person name="Liao Y."/>
            <person name="Lim Y."/>
            <person name="Narusaka Y."/>
            <person name="Wang Y."/>
            <person name="Wang Z."/>
            <person name="Li Z."/>
            <person name="Wang Z."/>
            <person name="Xiong Z."/>
            <person name="Zhang Z."/>
        </authorList>
    </citation>
    <scope>NUCLEOTIDE SEQUENCE [LARGE SCALE GENOMIC DNA]</scope>
    <source>
        <strain evidence="9">cv. Chiifu-401-42</strain>
    </source>
</reference>
<dbReference type="AlphaFoldDB" id="M4FIL6"/>
<dbReference type="GO" id="GO:0033588">
    <property type="term" value="C:elongator holoenzyme complex"/>
    <property type="evidence" value="ECO:0007669"/>
    <property type="project" value="InterPro"/>
</dbReference>
<dbReference type="PANTHER" id="PTHR44111">
    <property type="entry name" value="ELONGATOR COMPLEX PROTEIN 2"/>
    <property type="match status" value="1"/>
</dbReference>
<keyword evidence="4" id="KW-0853">WD repeat</keyword>
<evidence type="ECO:0000256" key="3">
    <source>
        <dbReference type="ARBA" id="ARBA00022490"/>
    </source>
</evidence>
<dbReference type="GO" id="GO:0005634">
    <property type="term" value="C:nucleus"/>
    <property type="evidence" value="ECO:0007669"/>
    <property type="project" value="UniProtKB-SubCell"/>
</dbReference>